<keyword evidence="3" id="KW-0812">Transmembrane</keyword>
<evidence type="ECO:0000256" key="3">
    <source>
        <dbReference type="ARBA" id="ARBA00022692"/>
    </source>
</evidence>
<dbReference type="SUPFAM" id="SSF81321">
    <property type="entry name" value="Family A G protein-coupled receptor-like"/>
    <property type="match status" value="1"/>
</dbReference>
<keyword evidence="6" id="KW-0472">Membrane</keyword>
<evidence type="ECO:0000256" key="6">
    <source>
        <dbReference type="ARBA" id="ARBA00023136"/>
    </source>
</evidence>
<dbReference type="Pfam" id="PF00001">
    <property type="entry name" value="7tm_1"/>
    <property type="match status" value="1"/>
</dbReference>
<evidence type="ECO:0000313" key="9">
    <source>
        <dbReference type="EMBL" id="ELV12964.1"/>
    </source>
</evidence>
<evidence type="ECO:0000256" key="4">
    <source>
        <dbReference type="ARBA" id="ARBA00022989"/>
    </source>
</evidence>
<reference evidence="10" key="2">
    <citation type="journal article" date="2013" name="Nat. Commun.">
        <title>Genome of the Chinese tree shrew.</title>
        <authorList>
            <person name="Fan Y."/>
            <person name="Huang Z.Y."/>
            <person name="Cao C.C."/>
            <person name="Chen C.S."/>
            <person name="Chen Y.X."/>
            <person name="Fan D.D."/>
            <person name="He J."/>
            <person name="Hou H.L."/>
            <person name="Hu L."/>
            <person name="Hu X.T."/>
            <person name="Jiang X.T."/>
            <person name="Lai R."/>
            <person name="Lang Y.S."/>
            <person name="Liang B."/>
            <person name="Liao S.G."/>
            <person name="Mu D."/>
            <person name="Ma Y.Y."/>
            <person name="Niu Y.Y."/>
            <person name="Sun X.Q."/>
            <person name="Xia J.Q."/>
            <person name="Xiao J."/>
            <person name="Xiong Z.Q."/>
            <person name="Xu L."/>
            <person name="Yang L."/>
            <person name="Zhang Y."/>
            <person name="Zhao W."/>
            <person name="Zhao X.D."/>
            <person name="Zheng Y.T."/>
            <person name="Zhou J.M."/>
            <person name="Zhu Y.B."/>
            <person name="Zhang G.J."/>
            <person name="Wang J."/>
            <person name="Yao Y.G."/>
        </authorList>
    </citation>
    <scope>NUCLEOTIDE SEQUENCE [LARGE SCALE GENOMIC DNA]</scope>
</reference>
<dbReference type="GO" id="GO:0045202">
    <property type="term" value="C:synapse"/>
    <property type="evidence" value="ECO:0007669"/>
    <property type="project" value="TreeGrafter"/>
</dbReference>
<dbReference type="GO" id="GO:0007187">
    <property type="term" value="P:G protein-coupled receptor signaling pathway, coupled to cyclic nucleotide second messenger"/>
    <property type="evidence" value="ECO:0007669"/>
    <property type="project" value="TreeGrafter"/>
</dbReference>
<evidence type="ECO:0000313" key="10">
    <source>
        <dbReference type="Proteomes" id="UP000011518"/>
    </source>
</evidence>
<dbReference type="PANTHER" id="PTHR24247">
    <property type="entry name" value="5-HYDROXYTRYPTAMINE RECEPTOR"/>
    <property type="match status" value="1"/>
</dbReference>
<gene>
    <name evidence="9" type="ORF">TREES_T100019915</name>
</gene>
<dbReference type="GO" id="GO:0016907">
    <property type="term" value="F:G protein-coupled acetylcholine receptor activity"/>
    <property type="evidence" value="ECO:0007669"/>
    <property type="project" value="TreeGrafter"/>
</dbReference>
<keyword evidence="8" id="KW-0807">Transducer</keyword>
<evidence type="ECO:0000256" key="5">
    <source>
        <dbReference type="ARBA" id="ARBA00023040"/>
    </source>
</evidence>
<dbReference type="EMBL" id="KB363510">
    <property type="protein sequence ID" value="ELV12964.1"/>
    <property type="molecule type" value="Genomic_DNA"/>
</dbReference>
<dbReference type="STRING" id="246437.L8YD15"/>
<dbReference type="GO" id="GO:0030425">
    <property type="term" value="C:dendrite"/>
    <property type="evidence" value="ECO:0007669"/>
    <property type="project" value="TreeGrafter"/>
</dbReference>
<evidence type="ECO:0000256" key="1">
    <source>
        <dbReference type="ARBA" id="ARBA00004651"/>
    </source>
</evidence>
<keyword evidence="4" id="KW-1133">Transmembrane helix</keyword>
<dbReference type="InterPro" id="IPR000276">
    <property type="entry name" value="GPCR_Rhodpsn"/>
</dbReference>
<keyword evidence="2" id="KW-1003">Cell membrane</keyword>
<dbReference type="GO" id="GO:0004993">
    <property type="term" value="F:G protein-coupled serotonin receptor activity"/>
    <property type="evidence" value="ECO:0007669"/>
    <property type="project" value="TreeGrafter"/>
</dbReference>
<dbReference type="PANTHER" id="PTHR24247:SF199">
    <property type="entry name" value="HISTAMINE H4 RECEPTOR"/>
    <property type="match status" value="1"/>
</dbReference>
<proteinExistence type="predicted"/>
<dbReference type="Gene3D" id="1.20.1070.10">
    <property type="entry name" value="Rhodopsin 7-helix transmembrane proteins"/>
    <property type="match status" value="1"/>
</dbReference>
<evidence type="ECO:0000256" key="2">
    <source>
        <dbReference type="ARBA" id="ARBA00022475"/>
    </source>
</evidence>
<keyword evidence="5" id="KW-0297">G-protein coupled receptor</keyword>
<dbReference type="Proteomes" id="UP000011518">
    <property type="component" value="Unassembled WGS sequence"/>
</dbReference>
<protein>
    <submittedName>
        <fullName evidence="9">Histamine H4 receptor</fullName>
    </submittedName>
</protein>
<dbReference type="InParanoid" id="L8YD15"/>
<keyword evidence="7 9" id="KW-0675">Receptor</keyword>
<organism evidence="9 10">
    <name type="scientific">Tupaia chinensis</name>
    <name type="common">Chinese tree shrew</name>
    <name type="synonym">Tupaia belangeri chinensis</name>
    <dbReference type="NCBI Taxonomy" id="246437"/>
    <lineage>
        <taxon>Eukaryota</taxon>
        <taxon>Metazoa</taxon>
        <taxon>Chordata</taxon>
        <taxon>Craniata</taxon>
        <taxon>Vertebrata</taxon>
        <taxon>Euteleostomi</taxon>
        <taxon>Mammalia</taxon>
        <taxon>Eutheria</taxon>
        <taxon>Euarchontoglires</taxon>
        <taxon>Scandentia</taxon>
        <taxon>Tupaiidae</taxon>
        <taxon>Tupaia</taxon>
    </lineage>
</organism>
<accession>L8YD15</accession>
<keyword evidence="10" id="KW-1185">Reference proteome</keyword>
<reference evidence="10" key="1">
    <citation type="submission" date="2012-07" db="EMBL/GenBank/DDBJ databases">
        <title>Genome of the Chinese tree shrew, a rising model animal genetically related to primates.</title>
        <authorList>
            <person name="Zhang G."/>
            <person name="Fan Y."/>
            <person name="Yao Y."/>
            <person name="Huang Z."/>
        </authorList>
    </citation>
    <scope>NUCLEOTIDE SEQUENCE [LARGE SCALE GENOMIC DNA]</scope>
</reference>
<evidence type="ECO:0000256" key="8">
    <source>
        <dbReference type="ARBA" id="ARBA00023224"/>
    </source>
</evidence>
<dbReference type="AlphaFoldDB" id="L8YD15"/>
<name>L8YD15_TUPCH</name>
<evidence type="ECO:0000256" key="7">
    <source>
        <dbReference type="ARBA" id="ARBA00023170"/>
    </source>
</evidence>
<comment type="subcellular location">
    <subcellularLocation>
        <location evidence="1">Cell membrane</location>
        <topology evidence="1">Multi-pass membrane protein</topology>
    </subcellularLocation>
</comment>
<sequence>MVAPGPCSEDPVQGRDAGELQPFHLRVISIPLYIPQVLFDWKLKNEICAFWLITDYLLCTASVYNIVLISYDRYQSVLNADDLESRRSCPSALSSRLRNAAAARRQYPSTRLIHVRGAGARGMQSPGLSGVGHHLAWTQQADRPACALPCSDTA</sequence>
<dbReference type="GO" id="GO:0005886">
    <property type="term" value="C:plasma membrane"/>
    <property type="evidence" value="ECO:0007669"/>
    <property type="project" value="UniProtKB-SubCell"/>
</dbReference>
<dbReference type="GO" id="GO:0007197">
    <property type="term" value="P:adenylate cyclase-inhibiting G protein-coupled acetylcholine receptor signaling pathway"/>
    <property type="evidence" value="ECO:0007669"/>
    <property type="project" value="TreeGrafter"/>
</dbReference>